<dbReference type="InterPro" id="IPR051455">
    <property type="entry name" value="Bact_solute-bind_prot3"/>
</dbReference>
<keyword evidence="7" id="KW-1185">Reference proteome</keyword>
<keyword evidence="2" id="KW-0813">Transport</keyword>
<evidence type="ECO:0000313" key="7">
    <source>
        <dbReference type="Proteomes" id="UP000593735"/>
    </source>
</evidence>
<evidence type="ECO:0000256" key="3">
    <source>
        <dbReference type="ARBA" id="ARBA00022729"/>
    </source>
</evidence>
<feature type="region of interest" description="Disordered" evidence="4">
    <location>
        <begin position="32"/>
        <end position="56"/>
    </location>
</feature>
<evidence type="ECO:0000256" key="2">
    <source>
        <dbReference type="ARBA" id="ARBA00022448"/>
    </source>
</evidence>
<feature type="domain" description="Solute-binding protein family 3/N-terminal" evidence="5">
    <location>
        <begin position="94"/>
        <end position="318"/>
    </location>
</feature>
<feature type="compositionally biased region" description="Low complexity" evidence="4">
    <location>
        <begin position="32"/>
        <end position="48"/>
    </location>
</feature>
<gene>
    <name evidence="6" type="ORF">INP52_05665</name>
</gene>
<dbReference type="CDD" id="cd13690">
    <property type="entry name" value="PBP2_GluB"/>
    <property type="match status" value="1"/>
</dbReference>
<dbReference type="Gene3D" id="3.40.190.10">
    <property type="entry name" value="Periplasmic binding protein-like II"/>
    <property type="match status" value="2"/>
</dbReference>
<protein>
    <submittedName>
        <fullName evidence="6">Glutamate ABC transporter substrate-binding protein</fullName>
    </submittedName>
</protein>
<dbReference type="GO" id="GO:0005576">
    <property type="term" value="C:extracellular region"/>
    <property type="evidence" value="ECO:0007669"/>
    <property type="project" value="TreeGrafter"/>
</dbReference>
<comment type="similarity">
    <text evidence="1">Belongs to the bacterial solute-binding protein 3 family.</text>
</comment>
<dbReference type="Pfam" id="PF00497">
    <property type="entry name" value="SBP_bac_3"/>
    <property type="match status" value="1"/>
</dbReference>
<dbReference type="GO" id="GO:0006865">
    <property type="term" value="P:amino acid transport"/>
    <property type="evidence" value="ECO:0007669"/>
    <property type="project" value="TreeGrafter"/>
</dbReference>
<dbReference type="EMBL" id="CP063767">
    <property type="protein sequence ID" value="QOY59932.1"/>
    <property type="molecule type" value="Genomic_DNA"/>
</dbReference>
<sequence>MSLSNLTVSRRQVVGLGLGLATTLGLVACGSSESSDASGSSSTDSSTDATEDTEDETVQIDSSAYDALIATGSVADDAAISASTWATKVKDAGTMRVGGVQTSMLFSLLDETDGKLRGFDAGLAQLLARYVLGDESKIENTQVTSDTRESVLQNDQVDTVFATYSISDKRKEVISFAGPYYTTQQSILVNVDNTDINSVDDLAGKNVAAQSGSTGPSILEELAPDATIQEFKTDEEARAALSQGRVDAYVIDTNMQLGSMVRNPGKYRLAGDPFGPVDAYGIGLPLDSDGVDFVNVFLHKVEDEGLWEDLWKICIGNRAGIEDVPEPPAIGA</sequence>
<organism evidence="6 7">
    <name type="scientific">Thermophilibacter immobilis</name>
    <dbReference type="NCBI Taxonomy" id="2779519"/>
    <lineage>
        <taxon>Bacteria</taxon>
        <taxon>Bacillati</taxon>
        <taxon>Actinomycetota</taxon>
        <taxon>Coriobacteriia</taxon>
        <taxon>Coriobacteriales</taxon>
        <taxon>Atopobiaceae</taxon>
        <taxon>Thermophilibacter</taxon>
    </lineage>
</organism>
<accession>A0A7S7M7N2</accession>
<evidence type="ECO:0000256" key="4">
    <source>
        <dbReference type="SAM" id="MobiDB-lite"/>
    </source>
</evidence>
<dbReference type="KEGG" id="tio:INP52_05665"/>
<dbReference type="GO" id="GO:0030288">
    <property type="term" value="C:outer membrane-bounded periplasmic space"/>
    <property type="evidence" value="ECO:0007669"/>
    <property type="project" value="TreeGrafter"/>
</dbReference>
<dbReference type="InterPro" id="IPR001638">
    <property type="entry name" value="Solute-binding_3/MltF_N"/>
</dbReference>
<evidence type="ECO:0000313" key="6">
    <source>
        <dbReference type="EMBL" id="QOY59932.1"/>
    </source>
</evidence>
<dbReference type="AlphaFoldDB" id="A0A7S7M7N2"/>
<name>A0A7S7M7N2_9ACTN</name>
<dbReference type="SUPFAM" id="SSF53850">
    <property type="entry name" value="Periplasmic binding protein-like II"/>
    <property type="match status" value="1"/>
</dbReference>
<dbReference type="PANTHER" id="PTHR30085:SF6">
    <property type="entry name" value="ABC TRANSPORTER GLUTAMINE-BINDING PROTEIN GLNH"/>
    <property type="match status" value="1"/>
</dbReference>
<keyword evidence="3" id="KW-0732">Signal</keyword>
<dbReference type="SMART" id="SM00062">
    <property type="entry name" value="PBPb"/>
    <property type="match status" value="1"/>
</dbReference>
<dbReference type="InterPro" id="IPR006311">
    <property type="entry name" value="TAT_signal"/>
</dbReference>
<proteinExistence type="inferred from homology"/>
<dbReference type="Proteomes" id="UP000593735">
    <property type="component" value="Chromosome"/>
</dbReference>
<dbReference type="PANTHER" id="PTHR30085">
    <property type="entry name" value="AMINO ACID ABC TRANSPORTER PERMEASE"/>
    <property type="match status" value="1"/>
</dbReference>
<dbReference type="PROSITE" id="PS51318">
    <property type="entry name" value="TAT"/>
    <property type="match status" value="1"/>
</dbReference>
<evidence type="ECO:0000259" key="5">
    <source>
        <dbReference type="SMART" id="SM00062"/>
    </source>
</evidence>
<reference evidence="6 7" key="1">
    <citation type="submission" date="2020-10" db="EMBL/GenBank/DDBJ databases">
        <title>Olsenella immobilis sp.nov., isolated from the mud in a fermentation cellar used for the production of Chinese strong-flavoured liquor.</title>
        <authorList>
            <person name="Lu L."/>
        </authorList>
    </citation>
    <scope>NUCLEOTIDE SEQUENCE [LARGE SCALE GENOMIC DNA]</scope>
    <source>
        <strain evidence="6 7">LZLJ-2</strain>
    </source>
</reference>
<dbReference type="RefSeq" id="WP_194369856.1">
    <property type="nucleotide sequence ID" value="NZ_CP063767.1"/>
</dbReference>
<evidence type="ECO:0000256" key="1">
    <source>
        <dbReference type="ARBA" id="ARBA00010333"/>
    </source>
</evidence>